<name>A0ABS9VIR1_9SPHN</name>
<dbReference type="EMBL" id="JAKZHW010000001">
    <property type="protein sequence ID" value="MCH8614863.1"/>
    <property type="molecule type" value="Genomic_DNA"/>
</dbReference>
<reference evidence="2 3" key="1">
    <citation type="submission" date="2022-03" db="EMBL/GenBank/DDBJ databases">
        <authorList>
            <person name="Jo J.-H."/>
            <person name="Im W.-T."/>
        </authorList>
    </citation>
    <scope>NUCLEOTIDE SEQUENCE [LARGE SCALE GENOMIC DNA]</scope>
    <source>
        <strain evidence="2 3">SM33</strain>
    </source>
</reference>
<comment type="caution">
    <text evidence="2">The sequence shown here is derived from an EMBL/GenBank/DDBJ whole genome shotgun (WGS) entry which is preliminary data.</text>
</comment>
<evidence type="ECO:0000313" key="3">
    <source>
        <dbReference type="Proteomes" id="UP001203058"/>
    </source>
</evidence>
<accession>A0ABS9VIR1</accession>
<evidence type="ECO:0008006" key="4">
    <source>
        <dbReference type="Google" id="ProtNLM"/>
    </source>
</evidence>
<feature type="chain" id="PRO_5047449959" description="Spore coat protein U domain-containing protein" evidence="1">
    <location>
        <begin position="21"/>
        <end position="158"/>
    </location>
</feature>
<keyword evidence="1" id="KW-0732">Signal</keyword>
<proteinExistence type="predicted"/>
<dbReference type="RefSeq" id="WP_241445478.1">
    <property type="nucleotide sequence ID" value="NZ_JAKZHW010000001.1"/>
</dbReference>
<evidence type="ECO:0000256" key="1">
    <source>
        <dbReference type="SAM" id="SignalP"/>
    </source>
</evidence>
<dbReference type="Proteomes" id="UP001203058">
    <property type="component" value="Unassembled WGS sequence"/>
</dbReference>
<keyword evidence="3" id="KW-1185">Reference proteome</keyword>
<organism evidence="2 3">
    <name type="scientific">Sphingomonas telluris</name>
    <dbReference type="NCBI Taxonomy" id="2907998"/>
    <lineage>
        <taxon>Bacteria</taxon>
        <taxon>Pseudomonadati</taxon>
        <taxon>Pseudomonadota</taxon>
        <taxon>Alphaproteobacteria</taxon>
        <taxon>Sphingomonadales</taxon>
        <taxon>Sphingomonadaceae</taxon>
        <taxon>Sphingomonas</taxon>
    </lineage>
</organism>
<sequence>MRLVLAGTSAILLAASPAHAASNKVRVTSLSDVAFGAIANLNSDTSQSQSVCLFADTNTNGYNVTATGTGPGGAFELSSGSNSLAYEVQWSSSSGQMSGAQLSPNLPLTAQTSTAAQQTCNSGPSTSASLIIFLRSGALSSATAGTYSGTLTLVVGAE</sequence>
<gene>
    <name evidence="2" type="ORF">LZ016_01915</name>
</gene>
<evidence type="ECO:0000313" key="2">
    <source>
        <dbReference type="EMBL" id="MCH8614863.1"/>
    </source>
</evidence>
<protein>
    <recommendedName>
        <fullName evidence="4">Spore coat protein U domain-containing protein</fullName>
    </recommendedName>
</protein>
<feature type="signal peptide" evidence="1">
    <location>
        <begin position="1"/>
        <end position="20"/>
    </location>
</feature>